<dbReference type="GO" id="GO:0006281">
    <property type="term" value="P:DNA repair"/>
    <property type="evidence" value="ECO:0007669"/>
    <property type="project" value="TreeGrafter"/>
</dbReference>
<dbReference type="InterPro" id="IPR016024">
    <property type="entry name" value="ARM-type_fold"/>
</dbReference>
<comment type="subcellular location">
    <subcellularLocation>
        <location evidence="1">Nucleus</location>
    </subcellularLocation>
</comment>
<dbReference type="PANTHER" id="PTHR12663">
    <property type="entry name" value="ANDROGEN INDUCED INHIBITOR OF PROLIFERATION AS3 / PDS5-RELATED"/>
    <property type="match status" value="1"/>
</dbReference>
<gene>
    <name evidence="7" type="ORF">BDEG_28537</name>
</gene>
<dbReference type="CDD" id="cd19953">
    <property type="entry name" value="PDS5"/>
    <property type="match status" value="1"/>
</dbReference>
<feature type="compositionally biased region" description="Polar residues" evidence="6">
    <location>
        <begin position="1205"/>
        <end position="1216"/>
    </location>
</feature>
<proteinExistence type="predicted"/>
<protein>
    <recommendedName>
        <fullName evidence="9">Sister chromatid cohesion protein</fullName>
    </recommendedName>
</protein>
<evidence type="ECO:0000256" key="2">
    <source>
        <dbReference type="ARBA" id="ARBA00022618"/>
    </source>
</evidence>
<evidence type="ECO:0000256" key="3">
    <source>
        <dbReference type="ARBA" id="ARBA00022776"/>
    </source>
</evidence>
<dbReference type="STRING" id="403673.A0A177WZ97"/>
<name>A0A177WZ97_BATDL</name>
<dbReference type="InterPro" id="IPR011989">
    <property type="entry name" value="ARM-like"/>
</dbReference>
<dbReference type="VEuPathDB" id="FungiDB:BDEG_28537"/>
<keyword evidence="2" id="KW-0132">Cell division</keyword>
<organism evidence="7 8">
    <name type="scientific">Batrachochytrium dendrobatidis (strain JEL423)</name>
    <dbReference type="NCBI Taxonomy" id="403673"/>
    <lineage>
        <taxon>Eukaryota</taxon>
        <taxon>Fungi</taxon>
        <taxon>Fungi incertae sedis</taxon>
        <taxon>Chytridiomycota</taxon>
        <taxon>Chytridiomycota incertae sedis</taxon>
        <taxon>Chytridiomycetes</taxon>
        <taxon>Rhizophydiales</taxon>
        <taxon>Rhizophydiales incertae sedis</taxon>
        <taxon>Batrachochytrium</taxon>
    </lineage>
</organism>
<dbReference type="Gene3D" id="1.25.10.10">
    <property type="entry name" value="Leucine-rich Repeat Variant"/>
    <property type="match status" value="1"/>
</dbReference>
<accession>A0A177WZ97</accession>
<reference evidence="7 8" key="2">
    <citation type="submission" date="2016-05" db="EMBL/GenBank/DDBJ databases">
        <title>Lineage-specific infection strategies underlie the spectrum of fungal disease in amphibians.</title>
        <authorList>
            <person name="Cuomo C.A."/>
            <person name="Farrer R.A."/>
            <person name="James T."/>
            <person name="Longcore J."/>
            <person name="Birren B."/>
        </authorList>
    </citation>
    <scope>NUCLEOTIDE SEQUENCE [LARGE SCALE GENOMIC DNA]</scope>
    <source>
        <strain evidence="7 8">JEL423</strain>
    </source>
</reference>
<keyword evidence="3" id="KW-0498">Mitosis</keyword>
<dbReference type="eggNOG" id="KOG1525">
    <property type="taxonomic scope" value="Eukaryota"/>
</dbReference>
<feature type="region of interest" description="Disordered" evidence="6">
    <location>
        <begin position="1126"/>
        <end position="1251"/>
    </location>
</feature>
<dbReference type="GO" id="GO:0007064">
    <property type="term" value="P:mitotic sister chromatid cohesion"/>
    <property type="evidence" value="ECO:0007669"/>
    <property type="project" value="InterPro"/>
</dbReference>
<evidence type="ECO:0000256" key="1">
    <source>
        <dbReference type="ARBA" id="ARBA00004123"/>
    </source>
</evidence>
<evidence type="ECO:0000313" key="7">
    <source>
        <dbReference type="EMBL" id="OAJ45397.1"/>
    </source>
</evidence>
<evidence type="ECO:0000256" key="6">
    <source>
        <dbReference type="SAM" id="MobiDB-lite"/>
    </source>
</evidence>
<evidence type="ECO:0000256" key="5">
    <source>
        <dbReference type="ARBA" id="ARBA00023306"/>
    </source>
</evidence>
<dbReference type="OrthoDB" id="200660at2759"/>
<dbReference type="InterPro" id="IPR039776">
    <property type="entry name" value="Pds5"/>
</dbReference>
<evidence type="ECO:0000313" key="8">
    <source>
        <dbReference type="Proteomes" id="UP000077115"/>
    </source>
</evidence>
<sequence length="1349" mass="152484">MDKKRLKKSSIESNIESTIDSVTAAQPLLFNEKLESNSITKPIPDLHAELKHIENTGITPHQTVSAVCLSLVSRSLLQHKDRGVRILVACCLAELLRLHAPTVPISTAQLKSVFALFFQQLPNITDSKYTYFSLCYELLECLNSAKTVTLVSELNADELVITFFNTLFKSVRPEMSQSVIACLLDLLQQLIDDSEFLHHDVIDTLLFQLSSAQKTASPTAYQMACELCQASADKLQRYVCQYFSDILIAAGKDISDDSNSEQFISTHRLILEIYKSAPDILLNVIPQLEEELKVDTLPLRTLALTSLGEMFLQSGSNLISIYPQVWKAWCDRRNDKAVSIRTGWLKYAVWIICKHRSTFTELESYLQHKLLDPDERVRIETVKAFESIWTELPMLIHQESLKALTLRCRDKKASHANVRCEAIDTVARLFNHLMSVYSQCELANVDKPIELTRFIWLAGDILDLLYVCESEISILVEKALWTYIIPPLSDSTAYTKRILKVLHTLTPKQYKAFQNLLIRKSNSVYQLTIYLMQCEKYNGGIMDTDEKEITNGLNMLVAHLGQTFPDIKRATAGLMKFADVNDRRVYQLIQTVMNPQSEYKKIVGAQKEVMKRITQHGGALFEVFEVLVRRVSLIGVGRSCVECLMRICQEIRHGHHEDIREMEPTAKQFMKDISVHFPGVYKNLVQSFIETIVNEADTSSVRDALLALTRYIKTFPGEAPSQPELTIKLKQMALGDDLIMAKSAMIVLALGGQDDQCVDIVNTILPELTLDNPVLVTKLACLQAAARYAYQSSFLSNVVPIMNFIIKKVILVNQTEASEQVLDWVDYDDLEPEGKIKIMSLKLAVKPLLNLNDEQEDASKMDLAKSVLKMLRMILDNSGEAVTKGYPTSLTYKTHLRLTAGLCMLKLARNKQIRALFDPMDTRRMSLLVQDPVYNVRSTFVIKLCTYIQNTQVPSEYIVMLFFIAHEPDAMLMHQVRSFITRRAKSVRVCDDTSQAPLVENTFGSFLHLASHHPDFSTLHDDLESSEGYVRFFFDTVATAENIALLYSIATKIKTLKDKHATDSQGLYVVSEMAQILIHDRASSNSWTLQSWQGRLPISSRLFEHLSSADASANIKRQFLGQSYLKERTQRSRTPVKRTAVSDTPSRTRESHSSPLSTPLRRQDVKRRKNTNGVNEHDDDTDNDSSKKKKRKPTDSAYKKRSPLNLKSKNNESTPLRRSGRKSTSHSVSLVDLSDSEALTDEDEMKSDHRRNSVDFEQENVLGRHTPIGMTKLSKPISEKSSLYESASSNSQPGTQLNVLERMMAVAASKTTGQRDGIKTNGNEQGLAHDADQDFAVPIKRSARINARR</sequence>
<dbReference type="SUPFAM" id="SSF48371">
    <property type="entry name" value="ARM repeat"/>
    <property type="match status" value="1"/>
</dbReference>
<evidence type="ECO:0008006" key="9">
    <source>
        <dbReference type="Google" id="ProtNLM"/>
    </source>
</evidence>
<keyword evidence="5" id="KW-0131">Cell cycle</keyword>
<dbReference type="Proteomes" id="UP000077115">
    <property type="component" value="Unassembled WGS sequence"/>
</dbReference>
<evidence type="ECO:0000256" key="4">
    <source>
        <dbReference type="ARBA" id="ARBA00023242"/>
    </source>
</evidence>
<keyword evidence="4" id="KW-0539">Nucleus</keyword>
<dbReference type="Pfam" id="PF20168">
    <property type="entry name" value="PDS5"/>
    <property type="match status" value="1"/>
</dbReference>
<dbReference type="GO" id="GO:0051301">
    <property type="term" value="P:cell division"/>
    <property type="evidence" value="ECO:0007669"/>
    <property type="project" value="UniProtKB-KW"/>
</dbReference>
<reference evidence="7 8" key="1">
    <citation type="submission" date="2006-10" db="EMBL/GenBank/DDBJ databases">
        <title>The Genome Sequence of Batrachochytrium dendrobatidis JEL423.</title>
        <authorList>
            <consortium name="The Broad Institute Genome Sequencing Platform"/>
            <person name="Birren B."/>
            <person name="Lander E."/>
            <person name="Galagan J."/>
            <person name="Cuomo C."/>
            <person name="Devon K."/>
            <person name="Jaffe D."/>
            <person name="Butler J."/>
            <person name="Alvarez P."/>
            <person name="Gnerre S."/>
            <person name="Grabherr M."/>
            <person name="Kleber M."/>
            <person name="Mauceli E."/>
            <person name="Brockman W."/>
            <person name="Young S."/>
            <person name="LaButti K."/>
            <person name="Sykes S."/>
            <person name="DeCaprio D."/>
            <person name="Crawford M."/>
            <person name="Koehrsen M."/>
            <person name="Engels R."/>
            <person name="Montgomery P."/>
            <person name="Pearson M."/>
            <person name="Howarth C."/>
            <person name="Larson L."/>
            <person name="White J."/>
            <person name="O'Leary S."/>
            <person name="Kodira C."/>
            <person name="Zeng Q."/>
            <person name="Yandava C."/>
            <person name="Alvarado L."/>
            <person name="Longcore J."/>
            <person name="James T."/>
        </authorList>
    </citation>
    <scope>NUCLEOTIDE SEQUENCE [LARGE SCALE GENOMIC DNA]</scope>
    <source>
        <strain evidence="7 8">JEL423</strain>
    </source>
</reference>
<feature type="compositionally biased region" description="Polar residues" evidence="6">
    <location>
        <begin position="1310"/>
        <end position="1324"/>
    </location>
</feature>
<dbReference type="EMBL" id="DS022316">
    <property type="protein sequence ID" value="OAJ45397.1"/>
    <property type="molecule type" value="Genomic_DNA"/>
</dbReference>
<dbReference type="PANTHER" id="PTHR12663:SF0">
    <property type="entry name" value="PRECOCIOUS DISSOCIATION OF SISTERS 5, ISOFORM A"/>
    <property type="match status" value="1"/>
</dbReference>
<dbReference type="GO" id="GO:0005634">
    <property type="term" value="C:nucleus"/>
    <property type="evidence" value="ECO:0007669"/>
    <property type="project" value="UniProtKB-SubCell"/>
</dbReference>
<feature type="region of interest" description="Disordered" evidence="6">
    <location>
        <begin position="1310"/>
        <end position="1335"/>
    </location>
</feature>
<dbReference type="GO" id="GO:0000785">
    <property type="term" value="C:chromatin"/>
    <property type="evidence" value="ECO:0007669"/>
    <property type="project" value="TreeGrafter"/>
</dbReference>
<feature type="compositionally biased region" description="Acidic residues" evidence="6">
    <location>
        <begin position="1234"/>
        <end position="1245"/>
    </location>
</feature>